<reference evidence="1 2" key="2">
    <citation type="submission" date="2015-01" db="EMBL/GenBank/DDBJ databases">
        <authorList>
            <consortium name="NBRP consortium"/>
            <person name="Sawabe T."/>
            <person name="Meirelles P."/>
            <person name="Feng G."/>
            <person name="Sayaka M."/>
            <person name="Hattori M."/>
            <person name="Ohkuma M."/>
        </authorList>
    </citation>
    <scope>NUCLEOTIDE SEQUENCE [LARGE SCALE GENOMIC DNA]</scope>
    <source>
        <strain evidence="2">JCM 19231</strain>
    </source>
</reference>
<proteinExistence type="predicted"/>
<dbReference type="AlphaFoldDB" id="A0A0B8NPJ8"/>
<accession>A0A0B8NPJ8</accession>
<name>A0A0B8NPJ8_9VIBR</name>
<reference evidence="1 2" key="1">
    <citation type="submission" date="2015-01" db="EMBL/GenBank/DDBJ databases">
        <title>Vibrio sp. C1 JCM 19231 whole genome shotgun sequence.</title>
        <authorList>
            <person name="Sawabe T."/>
            <person name="Meirelles P."/>
            <person name="Feng G."/>
            <person name="Sayaka M."/>
            <person name="Hattori M."/>
            <person name="Ohkuma M."/>
        </authorList>
    </citation>
    <scope>NUCLEOTIDE SEQUENCE [LARGE SCALE GENOMIC DNA]</scope>
    <source>
        <strain evidence="2">JCM 19231</strain>
    </source>
</reference>
<sequence length="113" mass="12791">MDPAIDEVEAFMTQSAVRFSLDKRTCRAFHSLLKRSCEEELSLFSLEVSVSDAGCCTHPMIKTEEQREFHRLSKSSDSHTLYASFVRRLQAQLLEIGIGFSLLGCSEVTELEK</sequence>
<evidence type="ECO:0000313" key="1">
    <source>
        <dbReference type="EMBL" id="GAM56495.1"/>
    </source>
</evidence>
<dbReference type="EMBL" id="BBRZ01000030">
    <property type="protein sequence ID" value="GAM56495.1"/>
    <property type="molecule type" value="Genomic_DNA"/>
</dbReference>
<keyword evidence="2" id="KW-1185">Reference proteome</keyword>
<evidence type="ECO:0000313" key="2">
    <source>
        <dbReference type="Proteomes" id="UP000031671"/>
    </source>
</evidence>
<dbReference type="Proteomes" id="UP000031671">
    <property type="component" value="Unassembled WGS sequence"/>
</dbReference>
<comment type="caution">
    <text evidence="1">The sequence shown here is derived from an EMBL/GenBank/DDBJ whole genome shotgun (WGS) entry which is preliminary data.</text>
</comment>
<protein>
    <submittedName>
        <fullName evidence="1">Uncharacterized protein</fullName>
    </submittedName>
</protein>
<organism evidence="1 2">
    <name type="scientific">Vibrio ishigakensis</name>
    <dbReference type="NCBI Taxonomy" id="1481914"/>
    <lineage>
        <taxon>Bacteria</taxon>
        <taxon>Pseudomonadati</taxon>
        <taxon>Pseudomonadota</taxon>
        <taxon>Gammaproteobacteria</taxon>
        <taxon>Vibrionales</taxon>
        <taxon>Vibrionaceae</taxon>
        <taxon>Vibrio</taxon>
    </lineage>
</organism>
<gene>
    <name evidence="1" type="ORF">JCM19231_322</name>
</gene>